<accession>A0AAD2G4C1</accession>
<sequence>MNVTSSLVPIRVDVSSDDKTLRLVETMLFDPTCWPIPLSVPLSLSVEDNVQLFANMILSDCETNGMGRTIRHFTGRLELWTESLQAKLEHQLRQQLWRVVDGYVPKVTTTRAISIRLVLHGITIEEDFLWDPQVPLSVLDFSEDMAKELKLPDEAVVSIATVILEQIHGLAMDTSADRSMVTPPRKGAWLMETKDYISTIAHIVGQHRPKSH</sequence>
<evidence type="ECO:0000313" key="1">
    <source>
        <dbReference type="EMBL" id="CAJ1962421.1"/>
    </source>
</evidence>
<organism evidence="1 2">
    <name type="scientific">Cylindrotheca closterium</name>
    <dbReference type="NCBI Taxonomy" id="2856"/>
    <lineage>
        <taxon>Eukaryota</taxon>
        <taxon>Sar</taxon>
        <taxon>Stramenopiles</taxon>
        <taxon>Ochrophyta</taxon>
        <taxon>Bacillariophyta</taxon>
        <taxon>Bacillariophyceae</taxon>
        <taxon>Bacillariophycidae</taxon>
        <taxon>Bacillariales</taxon>
        <taxon>Bacillariaceae</taxon>
        <taxon>Cylindrotheca</taxon>
    </lineage>
</organism>
<dbReference type="Proteomes" id="UP001295423">
    <property type="component" value="Unassembled WGS sequence"/>
</dbReference>
<dbReference type="EMBL" id="CAKOGP040002103">
    <property type="protein sequence ID" value="CAJ1962421.1"/>
    <property type="molecule type" value="Genomic_DNA"/>
</dbReference>
<gene>
    <name evidence="1" type="ORF">CYCCA115_LOCUS19679</name>
</gene>
<comment type="caution">
    <text evidence="1">The sequence shown here is derived from an EMBL/GenBank/DDBJ whole genome shotgun (WGS) entry which is preliminary data.</text>
</comment>
<proteinExistence type="predicted"/>
<keyword evidence="2" id="KW-1185">Reference proteome</keyword>
<protein>
    <submittedName>
        <fullName evidence="1">Uncharacterized protein</fullName>
    </submittedName>
</protein>
<evidence type="ECO:0000313" key="2">
    <source>
        <dbReference type="Proteomes" id="UP001295423"/>
    </source>
</evidence>
<reference evidence="1" key="1">
    <citation type="submission" date="2023-08" db="EMBL/GenBank/DDBJ databases">
        <authorList>
            <person name="Audoor S."/>
            <person name="Bilcke G."/>
        </authorList>
    </citation>
    <scope>NUCLEOTIDE SEQUENCE</scope>
</reference>
<dbReference type="AlphaFoldDB" id="A0AAD2G4C1"/>
<name>A0AAD2G4C1_9STRA</name>